<evidence type="ECO:0000259" key="4">
    <source>
        <dbReference type="Pfam" id="PF00195"/>
    </source>
</evidence>
<reference evidence="6 7" key="1">
    <citation type="submission" date="2020-10" db="EMBL/GenBank/DDBJ databases">
        <title>Connecting structure to function with the recovery of over 1000 high-quality activated sludge metagenome-assembled genomes encoding full-length rRNA genes using long-read sequencing.</title>
        <authorList>
            <person name="Singleton C.M."/>
            <person name="Petriglieri F."/>
            <person name="Kristensen J.M."/>
            <person name="Kirkegaard R.H."/>
            <person name="Michaelsen T.Y."/>
            <person name="Andersen M.H."/>
            <person name="Karst S.M."/>
            <person name="Dueholm M.S."/>
            <person name="Nielsen P.H."/>
            <person name="Albertsen M."/>
        </authorList>
    </citation>
    <scope>NUCLEOTIDE SEQUENCE [LARGE SCALE GENOMIC DNA]</scope>
    <source>
        <strain evidence="6">Ribe_18-Q3-R11-54_BAT3C.373</strain>
    </source>
</reference>
<evidence type="ECO:0000259" key="5">
    <source>
        <dbReference type="Pfam" id="PF02797"/>
    </source>
</evidence>
<dbReference type="InterPro" id="IPR012328">
    <property type="entry name" value="Chalcone/stilbene_synt_C"/>
</dbReference>
<proteinExistence type="inferred from homology"/>
<sequence>MSNITAISCRTGQFQFSRDRIFHFLNEMFSDKNIFRKFQFIWNESGITNKYSVIPDFDLDCNEPLLYKKTDVLPTTSLRMQVYKSEAVKLGLLVAHDSIKKANINVNEITHLITVSCTGMCAPGLELLLAHELQLDSKVKKHAINFMGCYAAFHGLRLGDLIVKDNPESKVLIVCIELCSLHLRNDKSDDNLLSLTLFSDGGSACIMQGETIAGPYLECVDFNSDWIPESSSEMGWDIGDQGFEMILKRTIPDFIERNIKYCFDQLLLKNKLLNSQVNTYAIHPGGKNILNSFCKALHLDHDELDISFNILKNFGNMSSATILFVLQQVLERSIKSIGSQMVYAAAFGPGITVESALFKHMNSNHG</sequence>
<keyword evidence="2" id="KW-0808">Transferase</keyword>
<dbReference type="PANTHER" id="PTHR11877">
    <property type="entry name" value="HYDROXYMETHYLGLUTARYL-COA SYNTHASE"/>
    <property type="match status" value="1"/>
</dbReference>
<comment type="similarity">
    <text evidence="1">Belongs to the thiolase-like superfamily. Chalcone/stilbene synthases family.</text>
</comment>
<dbReference type="InterPro" id="IPR001099">
    <property type="entry name" value="Chalcone/stilbene_synt_N"/>
</dbReference>
<dbReference type="Pfam" id="PF02797">
    <property type="entry name" value="Chal_sti_synt_C"/>
    <property type="match status" value="1"/>
</dbReference>
<dbReference type="Gene3D" id="3.40.47.10">
    <property type="match status" value="2"/>
</dbReference>
<dbReference type="SUPFAM" id="SSF53901">
    <property type="entry name" value="Thiolase-like"/>
    <property type="match status" value="1"/>
</dbReference>
<dbReference type="EMBL" id="JADKFW010000019">
    <property type="protein sequence ID" value="MBK9719374.1"/>
    <property type="molecule type" value="Genomic_DNA"/>
</dbReference>
<evidence type="ECO:0000256" key="2">
    <source>
        <dbReference type="ARBA" id="ARBA00022679"/>
    </source>
</evidence>
<feature type="active site" description="Acyl-thioester intermediate" evidence="3">
    <location>
        <position position="149"/>
    </location>
</feature>
<dbReference type="Proteomes" id="UP000808349">
    <property type="component" value="Unassembled WGS sequence"/>
</dbReference>
<organism evidence="6 7">
    <name type="scientific">Candidatus Defluviibacterium haderslevense</name>
    <dbReference type="NCBI Taxonomy" id="2981993"/>
    <lineage>
        <taxon>Bacteria</taxon>
        <taxon>Pseudomonadati</taxon>
        <taxon>Bacteroidota</taxon>
        <taxon>Saprospiria</taxon>
        <taxon>Saprospirales</taxon>
        <taxon>Saprospiraceae</taxon>
        <taxon>Candidatus Defluviibacterium</taxon>
    </lineage>
</organism>
<dbReference type="Pfam" id="PF00195">
    <property type="entry name" value="Chal_sti_synt_N"/>
    <property type="match status" value="1"/>
</dbReference>
<gene>
    <name evidence="6" type="ORF">IPO85_18045</name>
</gene>
<evidence type="ECO:0000256" key="3">
    <source>
        <dbReference type="PIRSR" id="PIRSR000451-1"/>
    </source>
</evidence>
<protein>
    <submittedName>
        <fullName evidence="6">Type III polyketide synthase</fullName>
    </submittedName>
</protein>
<dbReference type="PANTHER" id="PTHR11877:SF46">
    <property type="entry name" value="TYPE III POLYKETIDE SYNTHASE A"/>
    <property type="match status" value="1"/>
</dbReference>
<evidence type="ECO:0000256" key="1">
    <source>
        <dbReference type="ARBA" id="ARBA00005531"/>
    </source>
</evidence>
<feature type="domain" description="Chalcone/stilbene synthase C-terminal" evidence="5">
    <location>
        <begin position="225"/>
        <end position="359"/>
    </location>
</feature>
<dbReference type="InterPro" id="IPR011141">
    <property type="entry name" value="Polyketide_synthase_type-III"/>
</dbReference>
<dbReference type="GO" id="GO:0016747">
    <property type="term" value="F:acyltransferase activity, transferring groups other than amino-acyl groups"/>
    <property type="evidence" value="ECO:0007669"/>
    <property type="project" value="InterPro"/>
</dbReference>
<feature type="domain" description="Chalcone/stilbene synthase N-terminal" evidence="4">
    <location>
        <begin position="26"/>
        <end position="207"/>
    </location>
</feature>
<name>A0A9D7SDV7_9BACT</name>
<dbReference type="AlphaFoldDB" id="A0A9D7SDV7"/>
<dbReference type="CDD" id="cd00831">
    <property type="entry name" value="CHS_like"/>
    <property type="match status" value="1"/>
</dbReference>
<dbReference type="GO" id="GO:0030639">
    <property type="term" value="P:polyketide biosynthetic process"/>
    <property type="evidence" value="ECO:0007669"/>
    <property type="project" value="TreeGrafter"/>
</dbReference>
<dbReference type="PIRSF" id="PIRSF000451">
    <property type="entry name" value="PKS_III"/>
    <property type="match status" value="1"/>
</dbReference>
<accession>A0A9D7SDV7</accession>
<evidence type="ECO:0000313" key="6">
    <source>
        <dbReference type="EMBL" id="MBK9719374.1"/>
    </source>
</evidence>
<comment type="caution">
    <text evidence="6">The sequence shown here is derived from an EMBL/GenBank/DDBJ whole genome shotgun (WGS) entry which is preliminary data.</text>
</comment>
<evidence type="ECO:0000313" key="7">
    <source>
        <dbReference type="Proteomes" id="UP000808349"/>
    </source>
</evidence>
<dbReference type="InterPro" id="IPR016039">
    <property type="entry name" value="Thiolase-like"/>
</dbReference>